<dbReference type="AlphaFoldDB" id="A0A1I3UFZ0"/>
<gene>
    <name evidence="7" type="ORF">SAMN05192584_101459</name>
</gene>
<dbReference type="InterPro" id="IPR000709">
    <property type="entry name" value="Leu_Ile_Val-bd"/>
</dbReference>
<accession>A0A1I3UFZ0</accession>
<evidence type="ECO:0000256" key="5">
    <source>
        <dbReference type="SAM" id="SignalP"/>
    </source>
</evidence>
<evidence type="ECO:0000256" key="4">
    <source>
        <dbReference type="ARBA" id="ARBA00022970"/>
    </source>
</evidence>
<dbReference type="Gene3D" id="3.40.50.2300">
    <property type="match status" value="2"/>
</dbReference>
<evidence type="ECO:0000256" key="2">
    <source>
        <dbReference type="ARBA" id="ARBA00022448"/>
    </source>
</evidence>
<dbReference type="Proteomes" id="UP000198928">
    <property type="component" value="Unassembled WGS sequence"/>
</dbReference>
<protein>
    <submittedName>
        <fullName evidence="7">Amino acid/amide ABC transporter substrate-binding protein, HAAT family</fullName>
    </submittedName>
</protein>
<evidence type="ECO:0000313" key="7">
    <source>
        <dbReference type="EMBL" id="SFJ81589.1"/>
    </source>
</evidence>
<keyword evidence="4" id="KW-0029">Amino-acid transport</keyword>
<evidence type="ECO:0000313" key="8">
    <source>
        <dbReference type="Proteomes" id="UP000198928"/>
    </source>
</evidence>
<dbReference type="EMBL" id="FOSG01000001">
    <property type="protein sequence ID" value="SFJ81589.1"/>
    <property type="molecule type" value="Genomic_DNA"/>
</dbReference>
<dbReference type="InterPro" id="IPR028082">
    <property type="entry name" value="Peripla_BP_I"/>
</dbReference>
<dbReference type="PANTHER" id="PTHR30483">
    <property type="entry name" value="LEUCINE-SPECIFIC-BINDING PROTEIN"/>
    <property type="match status" value="1"/>
</dbReference>
<sequence>MRRPAITSLAAAAVAAALATSCSSPGATASGDGGAKEVEVALITSTSGPLASYGEQYLQGFEAGLDHATGGTGRIDGVEIKVSRYDDGGDPAKGVSLAKKSAGRGVRIIAGTAASGVATQIAPVAAQNKILYISGPAATDALTGANKYTFRSGRQTFQDVATAQQILMKQEDGGDAEGGKGGKGKKVVVLAQDNAFGQANVAAVESVLGTGGTTVDSVLAPPSATDLTPTATKVKAAKPDMVFVAWAGDTAQSMWTTLDQQGVLDAATVVTGLDSRAGYPVFGKARDKVTLLAHYVPGAIDNPEAKAVEEYFGKKGWKTDLFTPDGFNAAQMVARAVREAGADGDTDAMVEALEGHTFAGIKGENTVRATDHALVQPMFQAEFDGDAPKVVLTVDAQGVAPTEKKIG</sequence>
<dbReference type="PANTHER" id="PTHR30483:SF6">
    <property type="entry name" value="PERIPLASMIC BINDING PROTEIN OF ABC TRANSPORTER FOR NATURAL AMINO ACIDS"/>
    <property type="match status" value="1"/>
</dbReference>
<keyword evidence="8" id="KW-1185">Reference proteome</keyword>
<dbReference type="PRINTS" id="PR00337">
    <property type="entry name" value="LEUILEVALBP"/>
</dbReference>
<dbReference type="SUPFAM" id="SSF53822">
    <property type="entry name" value="Periplasmic binding protein-like I"/>
    <property type="match status" value="1"/>
</dbReference>
<proteinExistence type="inferred from homology"/>
<dbReference type="OrthoDB" id="9794229at2"/>
<dbReference type="InterPro" id="IPR028081">
    <property type="entry name" value="Leu-bd"/>
</dbReference>
<keyword evidence="2" id="KW-0813">Transport</keyword>
<comment type="similarity">
    <text evidence="1">Belongs to the leucine-binding protein family.</text>
</comment>
<feature type="domain" description="Leucine-binding protein" evidence="6">
    <location>
        <begin position="37"/>
        <end position="384"/>
    </location>
</feature>
<reference evidence="8" key="1">
    <citation type="submission" date="2016-10" db="EMBL/GenBank/DDBJ databases">
        <authorList>
            <person name="Varghese N."/>
            <person name="Submissions S."/>
        </authorList>
    </citation>
    <scope>NUCLEOTIDE SEQUENCE [LARGE SCALE GENOMIC DNA]</scope>
    <source>
        <strain evidence="8">PL19</strain>
    </source>
</reference>
<dbReference type="GO" id="GO:0006865">
    <property type="term" value="P:amino acid transport"/>
    <property type="evidence" value="ECO:0007669"/>
    <property type="project" value="UniProtKB-KW"/>
</dbReference>
<dbReference type="PROSITE" id="PS51257">
    <property type="entry name" value="PROKAR_LIPOPROTEIN"/>
    <property type="match status" value="1"/>
</dbReference>
<dbReference type="RefSeq" id="WP_093847127.1">
    <property type="nucleotide sequence ID" value="NZ_FOSG01000001.1"/>
</dbReference>
<feature type="signal peptide" evidence="5">
    <location>
        <begin position="1"/>
        <end position="29"/>
    </location>
</feature>
<name>A0A1I3UFZ0_9ACTN</name>
<evidence type="ECO:0000256" key="1">
    <source>
        <dbReference type="ARBA" id="ARBA00010062"/>
    </source>
</evidence>
<dbReference type="CDD" id="cd06328">
    <property type="entry name" value="PBP1_SBP-like"/>
    <property type="match status" value="1"/>
</dbReference>
<evidence type="ECO:0000256" key="3">
    <source>
        <dbReference type="ARBA" id="ARBA00022729"/>
    </source>
</evidence>
<evidence type="ECO:0000259" key="6">
    <source>
        <dbReference type="Pfam" id="PF13458"/>
    </source>
</evidence>
<dbReference type="InterPro" id="IPR051010">
    <property type="entry name" value="BCAA_transport"/>
</dbReference>
<dbReference type="Pfam" id="PF13458">
    <property type="entry name" value="Peripla_BP_6"/>
    <property type="match status" value="1"/>
</dbReference>
<feature type="chain" id="PRO_5011653005" evidence="5">
    <location>
        <begin position="30"/>
        <end position="407"/>
    </location>
</feature>
<keyword evidence="3 5" id="KW-0732">Signal</keyword>
<organism evidence="7 8">
    <name type="scientific">Streptomyces pini</name>
    <dbReference type="NCBI Taxonomy" id="1520580"/>
    <lineage>
        <taxon>Bacteria</taxon>
        <taxon>Bacillati</taxon>
        <taxon>Actinomycetota</taxon>
        <taxon>Actinomycetes</taxon>
        <taxon>Kitasatosporales</taxon>
        <taxon>Streptomycetaceae</taxon>
        <taxon>Streptomyces</taxon>
    </lineage>
</organism>